<protein>
    <submittedName>
        <fullName evidence="2">Uncharacterized protein</fullName>
    </submittedName>
</protein>
<evidence type="ECO:0000313" key="3">
    <source>
        <dbReference type="Proteomes" id="UP000821866"/>
    </source>
</evidence>
<keyword evidence="3" id="KW-1185">Reference proteome</keyword>
<dbReference type="Proteomes" id="UP000821866">
    <property type="component" value="Chromosome 8"/>
</dbReference>
<reference evidence="2" key="2">
    <citation type="submission" date="2021-09" db="EMBL/GenBank/DDBJ databases">
        <authorList>
            <person name="Jia N."/>
            <person name="Wang J."/>
            <person name="Shi W."/>
            <person name="Du L."/>
            <person name="Sun Y."/>
            <person name="Zhan W."/>
            <person name="Jiang J."/>
            <person name="Wang Q."/>
            <person name="Zhang B."/>
            <person name="Ji P."/>
            <person name="Sakyi L.B."/>
            <person name="Cui X."/>
            <person name="Yuan T."/>
            <person name="Jiang B."/>
            <person name="Yang W."/>
            <person name="Lam T.T.-Y."/>
            <person name="Chang Q."/>
            <person name="Ding S."/>
            <person name="Wang X."/>
            <person name="Zhu J."/>
            <person name="Ruan X."/>
            <person name="Zhao L."/>
            <person name="Wei J."/>
            <person name="Que T."/>
            <person name="Du C."/>
            <person name="Cheng J."/>
            <person name="Dai P."/>
            <person name="Han X."/>
            <person name="Huang E."/>
            <person name="Gao Y."/>
            <person name="Liu J."/>
            <person name="Shao H."/>
            <person name="Ye R."/>
            <person name="Li L."/>
            <person name="Wei W."/>
            <person name="Wang X."/>
            <person name="Wang C."/>
            <person name="Huo Q."/>
            <person name="Li W."/>
            <person name="Guo W."/>
            <person name="Chen H."/>
            <person name="Chen S."/>
            <person name="Zhou L."/>
            <person name="Zhou L."/>
            <person name="Ni X."/>
            <person name="Tian J."/>
            <person name="Zhou Y."/>
            <person name="Sheng Y."/>
            <person name="Liu T."/>
            <person name="Pan Y."/>
            <person name="Xia L."/>
            <person name="Li J."/>
            <person name="Zhao F."/>
            <person name="Cao W."/>
        </authorList>
    </citation>
    <scope>NUCLEOTIDE SEQUENCE</scope>
    <source>
        <strain evidence="2">Rmic-2018</strain>
        <tissue evidence="2">Larvae</tissue>
    </source>
</reference>
<sequence length="176" mass="18892">MIAGACNVVSKSRAPGADHSGRRGSTAADRGLLSIQEERGPVSWRRNRRSSDGGERPSHDRVVPKPLSFPGAGALAHFSLARAFSRPATFSIGGPRYGRDTGTVGRCRLGARAPSERPSAVAPGPETRRGVGLPWRNGFRPPPFHFNLCTSGEIATQSEEGLSRSFATRMCQCDRH</sequence>
<dbReference type="AlphaFoldDB" id="A0A9J6D8Q2"/>
<evidence type="ECO:0000313" key="2">
    <source>
        <dbReference type="EMBL" id="KAH8018589.1"/>
    </source>
</evidence>
<proteinExistence type="predicted"/>
<comment type="caution">
    <text evidence="2">The sequence shown here is derived from an EMBL/GenBank/DDBJ whole genome shotgun (WGS) entry which is preliminary data.</text>
</comment>
<reference evidence="2" key="1">
    <citation type="journal article" date="2020" name="Cell">
        <title>Large-Scale Comparative Analyses of Tick Genomes Elucidate Their Genetic Diversity and Vector Capacities.</title>
        <authorList>
            <consortium name="Tick Genome and Microbiome Consortium (TIGMIC)"/>
            <person name="Jia N."/>
            <person name="Wang J."/>
            <person name="Shi W."/>
            <person name="Du L."/>
            <person name="Sun Y."/>
            <person name="Zhan W."/>
            <person name="Jiang J.F."/>
            <person name="Wang Q."/>
            <person name="Zhang B."/>
            <person name="Ji P."/>
            <person name="Bell-Sakyi L."/>
            <person name="Cui X.M."/>
            <person name="Yuan T.T."/>
            <person name="Jiang B.G."/>
            <person name="Yang W.F."/>
            <person name="Lam T.T."/>
            <person name="Chang Q.C."/>
            <person name="Ding S.J."/>
            <person name="Wang X.J."/>
            <person name="Zhu J.G."/>
            <person name="Ruan X.D."/>
            <person name="Zhao L."/>
            <person name="Wei J.T."/>
            <person name="Ye R.Z."/>
            <person name="Que T.C."/>
            <person name="Du C.H."/>
            <person name="Zhou Y.H."/>
            <person name="Cheng J.X."/>
            <person name="Dai P.F."/>
            <person name="Guo W.B."/>
            <person name="Han X.H."/>
            <person name="Huang E.J."/>
            <person name="Li L.F."/>
            <person name="Wei W."/>
            <person name="Gao Y.C."/>
            <person name="Liu J.Z."/>
            <person name="Shao H.Z."/>
            <person name="Wang X."/>
            <person name="Wang C.C."/>
            <person name="Yang T.C."/>
            <person name="Huo Q.B."/>
            <person name="Li W."/>
            <person name="Chen H.Y."/>
            <person name="Chen S.E."/>
            <person name="Zhou L.G."/>
            <person name="Ni X.B."/>
            <person name="Tian J.H."/>
            <person name="Sheng Y."/>
            <person name="Liu T."/>
            <person name="Pan Y.S."/>
            <person name="Xia L.Y."/>
            <person name="Li J."/>
            <person name="Zhao F."/>
            <person name="Cao W.C."/>
        </authorList>
    </citation>
    <scope>NUCLEOTIDE SEQUENCE</scope>
    <source>
        <strain evidence="2">Rmic-2018</strain>
    </source>
</reference>
<gene>
    <name evidence="2" type="ORF">HPB51_009028</name>
</gene>
<feature type="region of interest" description="Disordered" evidence="1">
    <location>
        <begin position="1"/>
        <end position="66"/>
    </location>
</feature>
<accession>A0A9J6D8Q2</accession>
<name>A0A9J6D8Q2_RHIMP</name>
<evidence type="ECO:0000256" key="1">
    <source>
        <dbReference type="SAM" id="MobiDB-lite"/>
    </source>
</evidence>
<organism evidence="2 3">
    <name type="scientific">Rhipicephalus microplus</name>
    <name type="common">Cattle tick</name>
    <name type="synonym">Boophilus microplus</name>
    <dbReference type="NCBI Taxonomy" id="6941"/>
    <lineage>
        <taxon>Eukaryota</taxon>
        <taxon>Metazoa</taxon>
        <taxon>Ecdysozoa</taxon>
        <taxon>Arthropoda</taxon>
        <taxon>Chelicerata</taxon>
        <taxon>Arachnida</taxon>
        <taxon>Acari</taxon>
        <taxon>Parasitiformes</taxon>
        <taxon>Ixodida</taxon>
        <taxon>Ixodoidea</taxon>
        <taxon>Ixodidae</taxon>
        <taxon>Rhipicephalinae</taxon>
        <taxon>Rhipicephalus</taxon>
        <taxon>Boophilus</taxon>
    </lineage>
</organism>
<feature type="compositionally biased region" description="Basic and acidic residues" evidence="1">
    <location>
        <begin position="49"/>
        <end position="63"/>
    </location>
</feature>
<feature type="region of interest" description="Disordered" evidence="1">
    <location>
        <begin position="112"/>
        <end position="133"/>
    </location>
</feature>
<dbReference type="EMBL" id="JABSTU010000010">
    <property type="protein sequence ID" value="KAH8018589.1"/>
    <property type="molecule type" value="Genomic_DNA"/>
</dbReference>